<evidence type="ECO:0000313" key="3">
    <source>
        <dbReference type="Ensembl" id="ENSPMRP00000008495.1"/>
    </source>
</evidence>
<dbReference type="Gene3D" id="3.10.360.10">
    <property type="entry name" value="Antimicrobial Peptide, Beta-defensin 2, Chain A"/>
    <property type="match status" value="1"/>
</dbReference>
<organism evidence="3 4">
    <name type="scientific">Podarcis muralis</name>
    <name type="common">Wall lizard</name>
    <name type="synonym">Lacerta muralis</name>
    <dbReference type="NCBI Taxonomy" id="64176"/>
    <lineage>
        <taxon>Eukaryota</taxon>
        <taxon>Metazoa</taxon>
        <taxon>Chordata</taxon>
        <taxon>Craniata</taxon>
        <taxon>Vertebrata</taxon>
        <taxon>Euteleostomi</taxon>
        <taxon>Lepidosauria</taxon>
        <taxon>Squamata</taxon>
        <taxon>Bifurcata</taxon>
        <taxon>Unidentata</taxon>
        <taxon>Episquamata</taxon>
        <taxon>Laterata</taxon>
        <taxon>Lacertibaenia</taxon>
        <taxon>Lacertidae</taxon>
        <taxon>Podarcis</taxon>
    </lineage>
</organism>
<dbReference type="AlphaFoldDB" id="A0A670I9G9"/>
<reference evidence="3" key="3">
    <citation type="submission" date="2025-09" db="UniProtKB">
        <authorList>
            <consortium name="Ensembl"/>
        </authorList>
    </citation>
    <scope>IDENTIFICATION</scope>
</reference>
<reference evidence="3 4" key="1">
    <citation type="journal article" date="2019" name="Proc. Natl. Acad. Sci. U.S.A.">
        <title>Regulatory changes in pterin and carotenoid genes underlie balanced color polymorphisms in the wall lizard.</title>
        <authorList>
            <person name="Andrade P."/>
            <person name="Pinho C."/>
            <person name="Perez I de Lanuza G."/>
            <person name="Afonso S."/>
            <person name="Brejcha J."/>
            <person name="Rubin C.J."/>
            <person name="Wallerman O."/>
            <person name="Pereira P."/>
            <person name="Sabatino S.J."/>
            <person name="Bellati A."/>
            <person name="Pellitteri-Rosa D."/>
            <person name="Bosakova Z."/>
            <person name="Bunikis I."/>
            <person name="Carretero M.A."/>
            <person name="Feiner N."/>
            <person name="Marsik P."/>
            <person name="Pauperio F."/>
            <person name="Salvi D."/>
            <person name="Soler L."/>
            <person name="While G.M."/>
            <person name="Uller T."/>
            <person name="Font E."/>
            <person name="Andersson L."/>
            <person name="Carneiro M."/>
        </authorList>
    </citation>
    <scope>NUCLEOTIDE SEQUENCE</scope>
</reference>
<dbReference type="Ensembl" id="ENSPMRT00000009085.1">
    <property type="protein sequence ID" value="ENSPMRP00000008495.1"/>
    <property type="gene ID" value="ENSPMRG00000005742.1"/>
</dbReference>
<feature type="chain" id="PRO_5025464907" description="Beta-defensin-like domain-containing protein" evidence="1">
    <location>
        <begin position="22"/>
        <end position="63"/>
    </location>
</feature>
<protein>
    <recommendedName>
        <fullName evidence="2">Beta-defensin-like domain-containing protein</fullName>
    </recommendedName>
</protein>
<dbReference type="GO" id="GO:0005576">
    <property type="term" value="C:extracellular region"/>
    <property type="evidence" value="ECO:0007669"/>
    <property type="project" value="InterPro"/>
</dbReference>
<accession>A0A670I9G9</accession>
<evidence type="ECO:0000256" key="1">
    <source>
        <dbReference type="SAM" id="SignalP"/>
    </source>
</evidence>
<proteinExistence type="predicted"/>
<reference evidence="3" key="2">
    <citation type="submission" date="2025-08" db="UniProtKB">
        <authorList>
            <consortium name="Ensembl"/>
        </authorList>
    </citation>
    <scope>IDENTIFICATION</scope>
</reference>
<dbReference type="Proteomes" id="UP000472272">
    <property type="component" value="Chromosome 3"/>
</dbReference>
<feature type="domain" description="Beta-defensin-like" evidence="2">
    <location>
        <begin position="30"/>
        <end position="62"/>
    </location>
</feature>
<dbReference type="SUPFAM" id="SSF57392">
    <property type="entry name" value="Defensin-like"/>
    <property type="match status" value="1"/>
</dbReference>
<keyword evidence="1" id="KW-0732">Signal</keyword>
<feature type="signal peptide" evidence="1">
    <location>
        <begin position="1"/>
        <end position="21"/>
    </location>
</feature>
<sequence length="63" mass="7368">MLTRLLSDQFFFLLFCLYAASFQKIENGWQCSKKKGICMRFKQCLSPYKPIGKCDTNTLCCKK</sequence>
<keyword evidence="4" id="KW-1185">Reference proteome</keyword>
<dbReference type="InterPro" id="IPR001855">
    <property type="entry name" value="Defensin_beta-like"/>
</dbReference>
<name>A0A670I9G9_PODMU</name>
<evidence type="ECO:0000313" key="4">
    <source>
        <dbReference type="Proteomes" id="UP000472272"/>
    </source>
</evidence>
<dbReference type="GO" id="GO:0006952">
    <property type="term" value="P:defense response"/>
    <property type="evidence" value="ECO:0007669"/>
    <property type="project" value="InterPro"/>
</dbReference>
<dbReference type="Pfam" id="PF00711">
    <property type="entry name" value="Defensin_beta"/>
    <property type="match status" value="1"/>
</dbReference>
<evidence type="ECO:0000259" key="2">
    <source>
        <dbReference type="Pfam" id="PF00711"/>
    </source>
</evidence>